<evidence type="ECO:0000256" key="1">
    <source>
        <dbReference type="SAM" id="MobiDB-lite"/>
    </source>
</evidence>
<keyword evidence="2" id="KW-1133">Transmembrane helix</keyword>
<feature type="transmembrane region" description="Helical" evidence="2">
    <location>
        <begin position="108"/>
        <end position="130"/>
    </location>
</feature>
<keyword evidence="2" id="KW-0472">Membrane</keyword>
<dbReference type="EMBL" id="FONV01000022">
    <property type="protein sequence ID" value="SFF79833.1"/>
    <property type="molecule type" value="Genomic_DNA"/>
</dbReference>
<accession>A0A1I2LL42</accession>
<evidence type="ECO:0000313" key="3">
    <source>
        <dbReference type="EMBL" id="SFF79833.1"/>
    </source>
</evidence>
<evidence type="ECO:0000313" key="4">
    <source>
        <dbReference type="Proteomes" id="UP000199645"/>
    </source>
</evidence>
<sequence>MTGAEFEGVDIDLLADYVGGALDGTPDQERVAGLVATDETWRAAYEALEPAMIAVGGVLREFEPEPMPDDLAARLEGLFRTPLAPDGEAEPVPSKVVDLEKARRRRRWVAPLTVAAAAVAFAGFGVNAFLMSDASDAGADMATSENAPMVAGGEAMGGATRSDADYTESTLAQAAPGQIRSMGGSAQVPAAAPGAETQASQKDLPVMPADVAACVDEITRANSGGVISVEFMDYARFEGSPALIVRFSAANGVWVWAVGPRCGTPGAGADELERVPVR</sequence>
<reference evidence="3 4" key="1">
    <citation type="submission" date="2016-10" db="EMBL/GenBank/DDBJ databases">
        <authorList>
            <person name="de Groot N.N."/>
        </authorList>
    </citation>
    <scope>NUCLEOTIDE SEQUENCE [LARGE SCALE GENOMIC DNA]</scope>
    <source>
        <strain evidence="3 4">DSM 43019</strain>
    </source>
</reference>
<organism evidence="3 4">
    <name type="scientific">Actinoplanes philippinensis</name>
    <dbReference type="NCBI Taxonomy" id="35752"/>
    <lineage>
        <taxon>Bacteria</taxon>
        <taxon>Bacillati</taxon>
        <taxon>Actinomycetota</taxon>
        <taxon>Actinomycetes</taxon>
        <taxon>Micromonosporales</taxon>
        <taxon>Micromonosporaceae</taxon>
        <taxon>Actinoplanes</taxon>
    </lineage>
</organism>
<dbReference type="STRING" id="35752.SAMN05421541_12288"/>
<protein>
    <submittedName>
        <fullName evidence="3">Uncharacterized protein</fullName>
    </submittedName>
</protein>
<dbReference type="RefSeq" id="WP_093621470.1">
    <property type="nucleotide sequence ID" value="NZ_BOMT01000079.1"/>
</dbReference>
<name>A0A1I2LL42_9ACTN</name>
<keyword evidence="4" id="KW-1185">Reference proteome</keyword>
<feature type="region of interest" description="Disordered" evidence="1">
    <location>
        <begin position="179"/>
        <end position="201"/>
    </location>
</feature>
<gene>
    <name evidence="3" type="ORF">SAMN05421541_12288</name>
</gene>
<proteinExistence type="predicted"/>
<dbReference type="AlphaFoldDB" id="A0A1I2LL42"/>
<evidence type="ECO:0000256" key="2">
    <source>
        <dbReference type="SAM" id="Phobius"/>
    </source>
</evidence>
<dbReference type="Proteomes" id="UP000199645">
    <property type="component" value="Unassembled WGS sequence"/>
</dbReference>
<keyword evidence="2" id="KW-0812">Transmembrane</keyword>
<dbReference type="OrthoDB" id="3404896at2"/>